<dbReference type="RefSeq" id="WP_188386652.1">
    <property type="nucleotide sequence ID" value="NZ_BMFK01000001.1"/>
</dbReference>
<evidence type="ECO:0000313" key="3">
    <source>
        <dbReference type="Proteomes" id="UP000605259"/>
    </source>
</evidence>
<proteinExistence type="predicted"/>
<keyword evidence="3" id="KW-1185">Reference proteome</keyword>
<dbReference type="InterPro" id="IPR051158">
    <property type="entry name" value="Metallophosphoesterase_sf"/>
</dbReference>
<dbReference type="InterPro" id="IPR029052">
    <property type="entry name" value="Metallo-depent_PP-like"/>
</dbReference>
<dbReference type="PANTHER" id="PTHR31302">
    <property type="entry name" value="TRANSMEMBRANE PROTEIN WITH METALLOPHOSPHOESTERASE DOMAIN-RELATED"/>
    <property type="match status" value="1"/>
</dbReference>
<accession>A0A917AJR6</accession>
<gene>
    <name evidence="2" type="ORF">GCM10007140_02620</name>
</gene>
<evidence type="ECO:0000313" key="2">
    <source>
        <dbReference type="EMBL" id="GGE55734.1"/>
    </source>
</evidence>
<organism evidence="2 3">
    <name type="scientific">Priestia taiwanensis</name>
    <dbReference type="NCBI Taxonomy" id="1347902"/>
    <lineage>
        <taxon>Bacteria</taxon>
        <taxon>Bacillati</taxon>
        <taxon>Bacillota</taxon>
        <taxon>Bacilli</taxon>
        <taxon>Bacillales</taxon>
        <taxon>Bacillaceae</taxon>
        <taxon>Priestia</taxon>
    </lineage>
</organism>
<dbReference type="Gene3D" id="3.60.21.10">
    <property type="match status" value="1"/>
</dbReference>
<dbReference type="GO" id="GO:0016020">
    <property type="term" value="C:membrane"/>
    <property type="evidence" value="ECO:0007669"/>
    <property type="project" value="GOC"/>
</dbReference>
<evidence type="ECO:0000259" key="1">
    <source>
        <dbReference type="Pfam" id="PF00149"/>
    </source>
</evidence>
<name>A0A917AJR6_9BACI</name>
<dbReference type="GO" id="GO:0009245">
    <property type="term" value="P:lipid A biosynthetic process"/>
    <property type="evidence" value="ECO:0007669"/>
    <property type="project" value="TreeGrafter"/>
</dbReference>
<reference evidence="2" key="2">
    <citation type="submission" date="2020-09" db="EMBL/GenBank/DDBJ databases">
        <authorList>
            <person name="Sun Q."/>
            <person name="Zhou Y."/>
        </authorList>
    </citation>
    <scope>NUCLEOTIDE SEQUENCE</scope>
    <source>
        <strain evidence="2">CGMCC 1.12698</strain>
    </source>
</reference>
<dbReference type="Proteomes" id="UP000605259">
    <property type="component" value="Unassembled WGS sequence"/>
</dbReference>
<feature type="domain" description="Calcineurin-like phosphoesterase" evidence="1">
    <location>
        <begin position="47"/>
        <end position="203"/>
    </location>
</feature>
<reference evidence="2" key="1">
    <citation type="journal article" date="2014" name="Int. J. Syst. Evol. Microbiol.">
        <title>Complete genome sequence of Corynebacterium casei LMG S-19264T (=DSM 44701T), isolated from a smear-ripened cheese.</title>
        <authorList>
            <consortium name="US DOE Joint Genome Institute (JGI-PGF)"/>
            <person name="Walter F."/>
            <person name="Albersmeier A."/>
            <person name="Kalinowski J."/>
            <person name="Ruckert C."/>
        </authorList>
    </citation>
    <scope>NUCLEOTIDE SEQUENCE</scope>
    <source>
        <strain evidence="2">CGMCC 1.12698</strain>
    </source>
</reference>
<protein>
    <submittedName>
        <fullName evidence="2">Metallophosphoesterase</fullName>
    </submittedName>
</protein>
<dbReference type="AlphaFoldDB" id="A0A917AJR6"/>
<sequence>MIYVLIGCTMLLGIVLLTYMYQQAKENNLLTHELEFEHFPHTFGEVNIFFISDIHRRVVSPKLLEKIDKKIDLVIIGGDLAEKGVPISRVKENLTRLKELGPMYFVWGNNDEEVNVKDLDALLVEMNVKVLENTAVHFESYEGEKISLIGVDDWARGRTNLQAAMSDSERGTFRILVSHNPDITKVVEDGHNVSLILSGHTHGGQIRIFGMGPYEQGSVKEQDGCVHVISNGYGTTRLPLRLGAKPQAHLLTLKTKV</sequence>
<dbReference type="SUPFAM" id="SSF56300">
    <property type="entry name" value="Metallo-dependent phosphatases"/>
    <property type="match status" value="1"/>
</dbReference>
<dbReference type="InterPro" id="IPR004843">
    <property type="entry name" value="Calcineurin-like_PHP"/>
</dbReference>
<dbReference type="PANTHER" id="PTHR31302:SF32">
    <property type="entry name" value="PHOSPHOESTERASE"/>
    <property type="match status" value="1"/>
</dbReference>
<dbReference type="GO" id="GO:0008758">
    <property type="term" value="F:UDP-2,3-diacylglucosamine hydrolase activity"/>
    <property type="evidence" value="ECO:0007669"/>
    <property type="project" value="TreeGrafter"/>
</dbReference>
<dbReference type="EMBL" id="BMFK01000001">
    <property type="protein sequence ID" value="GGE55734.1"/>
    <property type="molecule type" value="Genomic_DNA"/>
</dbReference>
<comment type="caution">
    <text evidence="2">The sequence shown here is derived from an EMBL/GenBank/DDBJ whole genome shotgun (WGS) entry which is preliminary data.</text>
</comment>
<dbReference type="Pfam" id="PF00149">
    <property type="entry name" value="Metallophos"/>
    <property type="match status" value="1"/>
</dbReference>